<feature type="region of interest" description="Disordered" evidence="2">
    <location>
        <begin position="52"/>
        <end position="92"/>
    </location>
</feature>
<feature type="compositionally biased region" description="Gly residues" evidence="2">
    <location>
        <begin position="57"/>
        <end position="68"/>
    </location>
</feature>
<dbReference type="PANTHER" id="PTHR12770">
    <property type="entry name" value="RUS1 FAMILY PROTEIN C16ORF58"/>
    <property type="match status" value="1"/>
</dbReference>
<reference evidence="5" key="1">
    <citation type="submission" date="2023-07" db="EMBL/GenBank/DDBJ databases">
        <title>draft genome sequence of fig (Ficus carica).</title>
        <authorList>
            <person name="Takahashi T."/>
            <person name="Nishimura K."/>
        </authorList>
    </citation>
    <scope>NUCLEOTIDE SEQUENCE</scope>
</reference>
<dbReference type="Proteomes" id="UP001187192">
    <property type="component" value="Unassembled WGS sequence"/>
</dbReference>
<evidence type="ECO:0000313" key="5">
    <source>
        <dbReference type="EMBL" id="GMN32937.1"/>
    </source>
</evidence>
<feature type="domain" description="Root UVB sensitive protein C-terminal" evidence="4">
    <location>
        <begin position="507"/>
        <end position="581"/>
    </location>
</feature>
<feature type="domain" description="Protein root UVB sensitive/RUS" evidence="3">
    <location>
        <begin position="172"/>
        <end position="398"/>
    </location>
</feature>
<gene>
    <name evidence="5" type="ORF">TIFTF001_003876</name>
</gene>
<dbReference type="InterPro" id="IPR006968">
    <property type="entry name" value="RUS_fam"/>
</dbReference>
<sequence>MGCVRCCWPLFPSAAPATPSLSNPPPQQRAFSRYHGGLTLHLKRPIRLRAAHSSPLTGGGGGGGGGGKSRGKNNGGSSWEGDEEDDGSSGSGPNHSILLLSLLFCCSRLRLARAESVSSSDSSDSGWVWEVKGGKWSFLVPHKLEDSFVISSSTTLSFGNGNGSSHLEVWMNKCRDVLMRLMLPDGFPESVTPDYLDYSLWRAVQGVASQISSVLATQSLLYAVGLGKGAIPTAAAVNWILKDGIGYLSKIMLSKYGRHFDVHPKGWRLFADLLENAAFGLEMLTPAFPHLFVQIGAVAGAGRSAAALIQAATRSCFFAGFAAQRNFAEVIAKGEAQGMLSKFFGIIMGIGLANCIGTSTSLALASFSVVTCIHMYCNLKSYQCIQLRTLNPYRATCIDIRIGNCGNKSCLTIMDIAGLVFSEYLLSGQAPPIKEVNDEEPLFPAVPVLNVKPVNKEFLGERDVVQGCGLNDQFWADEDWECHRSDSGEQSPVLSAEAKVAAAEIDNRLQLGSKLSDIVNNNEDVLALFSLYTNEGYILTEHKGRFCVVLKETCSQHDMLKALFHVNYLYWLEKNAGIEGRSPSLDCKPGGRLQISLDYVGREFNHVKNDGESVGWTTDGLIARPLPIRIRPGFVTSPNSLADSC</sequence>
<dbReference type="InterPro" id="IPR055412">
    <property type="entry name" value="UVB_sens_C"/>
</dbReference>
<evidence type="ECO:0000256" key="2">
    <source>
        <dbReference type="SAM" id="MobiDB-lite"/>
    </source>
</evidence>
<dbReference type="GO" id="GO:0032502">
    <property type="term" value="P:developmental process"/>
    <property type="evidence" value="ECO:0007669"/>
    <property type="project" value="TreeGrafter"/>
</dbReference>
<evidence type="ECO:0008006" key="7">
    <source>
        <dbReference type="Google" id="ProtNLM"/>
    </source>
</evidence>
<dbReference type="AlphaFoldDB" id="A0AA88CWU1"/>
<dbReference type="Pfam" id="PF04884">
    <property type="entry name" value="UVB_sens_prot"/>
    <property type="match status" value="1"/>
</dbReference>
<dbReference type="EMBL" id="BTGU01000004">
    <property type="protein sequence ID" value="GMN32937.1"/>
    <property type="molecule type" value="Genomic_DNA"/>
</dbReference>
<name>A0AA88CWU1_FICCA</name>
<dbReference type="Pfam" id="PF24160">
    <property type="entry name" value="UVB_sens_C"/>
    <property type="match status" value="1"/>
</dbReference>
<evidence type="ECO:0000313" key="6">
    <source>
        <dbReference type="Proteomes" id="UP001187192"/>
    </source>
</evidence>
<dbReference type="PANTHER" id="PTHR12770:SF22">
    <property type="entry name" value="PROTEIN ROOT UVB SENSITIVE 1, CHLOROPLASTIC"/>
    <property type="match status" value="1"/>
</dbReference>
<dbReference type="GO" id="GO:0010224">
    <property type="term" value="P:response to UV-B"/>
    <property type="evidence" value="ECO:0007669"/>
    <property type="project" value="TreeGrafter"/>
</dbReference>
<evidence type="ECO:0000259" key="3">
    <source>
        <dbReference type="Pfam" id="PF04884"/>
    </source>
</evidence>
<comment type="similarity">
    <text evidence="1">Belongs to the RUS1 family.</text>
</comment>
<protein>
    <recommendedName>
        <fullName evidence="7">Protein root UVB sensitive 1, chloroplastic</fullName>
    </recommendedName>
</protein>
<evidence type="ECO:0000256" key="1">
    <source>
        <dbReference type="ARBA" id="ARBA00007558"/>
    </source>
</evidence>
<keyword evidence="6" id="KW-1185">Reference proteome</keyword>
<comment type="caution">
    <text evidence="5">The sequence shown here is derived from an EMBL/GenBank/DDBJ whole genome shotgun (WGS) entry which is preliminary data.</text>
</comment>
<organism evidence="5 6">
    <name type="scientific">Ficus carica</name>
    <name type="common">Common fig</name>
    <dbReference type="NCBI Taxonomy" id="3494"/>
    <lineage>
        <taxon>Eukaryota</taxon>
        <taxon>Viridiplantae</taxon>
        <taxon>Streptophyta</taxon>
        <taxon>Embryophyta</taxon>
        <taxon>Tracheophyta</taxon>
        <taxon>Spermatophyta</taxon>
        <taxon>Magnoliopsida</taxon>
        <taxon>eudicotyledons</taxon>
        <taxon>Gunneridae</taxon>
        <taxon>Pentapetalae</taxon>
        <taxon>rosids</taxon>
        <taxon>fabids</taxon>
        <taxon>Rosales</taxon>
        <taxon>Moraceae</taxon>
        <taxon>Ficeae</taxon>
        <taxon>Ficus</taxon>
    </lineage>
</organism>
<accession>A0AA88CWU1</accession>
<evidence type="ECO:0000259" key="4">
    <source>
        <dbReference type="Pfam" id="PF24160"/>
    </source>
</evidence>
<dbReference type="GO" id="GO:0009941">
    <property type="term" value="C:chloroplast envelope"/>
    <property type="evidence" value="ECO:0007669"/>
    <property type="project" value="TreeGrafter"/>
</dbReference>
<proteinExistence type="inferred from homology"/>
<dbReference type="InterPro" id="IPR054549">
    <property type="entry name" value="UVB_sens_RUS_dom"/>
</dbReference>